<protein>
    <submittedName>
        <fullName evidence="1">Uncharacterized protein</fullName>
    </submittedName>
</protein>
<evidence type="ECO:0000313" key="1">
    <source>
        <dbReference type="EMBL" id="GKV32491.1"/>
    </source>
</evidence>
<evidence type="ECO:0000313" key="2">
    <source>
        <dbReference type="Proteomes" id="UP001054252"/>
    </source>
</evidence>
<gene>
    <name evidence="1" type="ORF">SLEP1_g41091</name>
</gene>
<organism evidence="1 2">
    <name type="scientific">Rubroshorea leprosula</name>
    <dbReference type="NCBI Taxonomy" id="152421"/>
    <lineage>
        <taxon>Eukaryota</taxon>
        <taxon>Viridiplantae</taxon>
        <taxon>Streptophyta</taxon>
        <taxon>Embryophyta</taxon>
        <taxon>Tracheophyta</taxon>
        <taxon>Spermatophyta</taxon>
        <taxon>Magnoliopsida</taxon>
        <taxon>eudicotyledons</taxon>
        <taxon>Gunneridae</taxon>
        <taxon>Pentapetalae</taxon>
        <taxon>rosids</taxon>
        <taxon>malvids</taxon>
        <taxon>Malvales</taxon>
        <taxon>Dipterocarpaceae</taxon>
        <taxon>Rubroshorea</taxon>
    </lineage>
</organism>
<accession>A0AAV5L5G9</accession>
<dbReference type="AlphaFoldDB" id="A0AAV5L5G9"/>
<proteinExistence type="predicted"/>
<sequence>MGYLPPNWYVLEPKTLDVLGALEFSSISDLVGALGCHAPKPEFEARQTPCTRETGPTNAQGSELTEFLVSNSNNSNLKLK</sequence>
<dbReference type="Proteomes" id="UP001054252">
    <property type="component" value="Unassembled WGS sequence"/>
</dbReference>
<comment type="caution">
    <text evidence="1">The sequence shown here is derived from an EMBL/GenBank/DDBJ whole genome shotgun (WGS) entry which is preliminary data.</text>
</comment>
<keyword evidence="2" id="KW-1185">Reference proteome</keyword>
<dbReference type="EMBL" id="BPVZ01000096">
    <property type="protein sequence ID" value="GKV32491.1"/>
    <property type="molecule type" value="Genomic_DNA"/>
</dbReference>
<reference evidence="1 2" key="1">
    <citation type="journal article" date="2021" name="Commun. Biol.">
        <title>The genome of Shorea leprosula (Dipterocarpaceae) highlights the ecological relevance of drought in aseasonal tropical rainforests.</title>
        <authorList>
            <person name="Ng K.K.S."/>
            <person name="Kobayashi M.J."/>
            <person name="Fawcett J.A."/>
            <person name="Hatakeyama M."/>
            <person name="Paape T."/>
            <person name="Ng C.H."/>
            <person name="Ang C.C."/>
            <person name="Tnah L.H."/>
            <person name="Lee C.T."/>
            <person name="Nishiyama T."/>
            <person name="Sese J."/>
            <person name="O'Brien M.J."/>
            <person name="Copetti D."/>
            <person name="Mohd Noor M.I."/>
            <person name="Ong R.C."/>
            <person name="Putra M."/>
            <person name="Sireger I.Z."/>
            <person name="Indrioko S."/>
            <person name="Kosugi Y."/>
            <person name="Izuno A."/>
            <person name="Isagi Y."/>
            <person name="Lee S.L."/>
            <person name="Shimizu K.K."/>
        </authorList>
    </citation>
    <scope>NUCLEOTIDE SEQUENCE [LARGE SCALE GENOMIC DNA]</scope>
    <source>
        <strain evidence="1">214</strain>
    </source>
</reference>
<name>A0AAV5L5G9_9ROSI</name>